<proteinExistence type="predicted"/>
<accession>A0A654FLJ9</accession>
<gene>
    <name evidence="2" type="ORF">AN1_LOCUS17156</name>
    <name evidence="1" type="ORF">C24_LOCUS17033</name>
</gene>
<dbReference type="OrthoDB" id="303876at2759"/>
<dbReference type="Pfam" id="PF12796">
    <property type="entry name" value="Ank_2"/>
    <property type="match status" value="1"/>
</dbReference>
<dbReference type="EMBL" id="CACRSJ010000109">
    <property type="protein sequence ID" value="VYS61727.1"/>
    <property type="molecule type" value="Genomic_DNA"/>
</dbReference>
<dbReference type="InterPro" id="IPR002110">
    <property type="entry name" value="Ankyrin_rpt"/>
</dbReference>
<dbReference type="PANTHER" id="PTHR24121">
    <property type="entry name" value="NO MECHANORECEPTOR POTENTIAL C, ISOFORM D-RELATED"/>
    <property type="match status" value="1"/>
</dbReference>
<evidence type="ECO:0000313" key="1">
    <source>
        <dbReference type="EMBL" id="CAA0393495.1"/>
    </source>
</evidence>
<dbReference type="PANTHER" id="PTHR24121:SF21">
    <property type="entry name" value="ANKYRIN REPEAT FAMILY PROTEIN"/>
    <property type="match status" value="1"/>
</dbReference>
<evidence type="ECO:0000313" key="4">
    <source>
        <dbReference type="Proteomes" id="UP000434276"/>
    </source>
</evidence>
<sequence length="132" mass="14632">MSSFETRRLSDLFNPPDEYVLMKAEMLSTLSDGNEEWLENLRSHGTPLACLKNDQGDSILHLAATWGNLELVKSIVSECPCLLLELNSKDQLPLHVAALAGHPAVVEDLVASVTFFSARLAEEDREILNLIK</sequence>
<reference evidence="1 4" key="1">
    <citation type="submission" date="2019-12" db="EMBL/GenBank/DDBJ databases">
        <authorList>
            <person name="Jiao W.-B."/>
            <person name="Schneeberger K."/>
        </authorList>
    </citation>
    <scope>NUCLEOTIDE SEQUENCE [LARGE SCALE GENOMIC DNA]</scope>
    <source>
        <strain evidence="3">cv. An-1</strain>
        <strain evidence="4">cv. C24</strain>
    </source>
</reference>
<accession>A0A5S9XQF7</accession>
<evidence type="ECO:0000313" key="3">
    <source>
        <dbReference type="Proteomes" id="UP000426265"/>
    </source>
</evidence>
<protein>
    <submittedName>
        <fullName evidence="1">Uncharacterized protein</fullName>
    </submittedName>
</protein>
<organism evidence="1 4">
    <name type="scientific">Arabidopsis thaliana</name>
    <name type="common">Mouse-ear cress</name>
    <dbReference type="NCBI Taxonomy" id="3702"/>
    <lineage>
        <taxon>Eukaryota</taxon>
        <taxon>Viridiplantae</taxon>
        <taxon>Streptophyta</taxon>
        <taxon>Embryophyta</taxon>
        <taxon>Tracheophyta</taxon>
        <taxon>Spermatophyta</taxon>
        <taxon>Magnoliopsida</taxon>
        <taxon>eudicotyledons</taxon>
        <taxon>Gunneridae</taxon>
        <taxon>Pentapetalae</taxon>
        <taxon>rosids</taxon>
        <taxon>malvids</taxon>
        <taxon>Brassicales</taxon>
        <taxon>Brassicaceae</taxon>
        <taxon>Camelineae</taxon>
        <taxon>Arabidopsis</taxon>
    </lineage>
</organism>
<dbReference type="Proteomes" id="UP000434276">
    <property type="component" value="Unassembled WGS sequence"/>
</dbReference>
<dbReference type="Gene3D" id="1.25.40.20">
    <property type="entry name" value="Ankyrin repeat-containing domain"/>
    <property type="match status" value="1"/>
</dbReference>
<dbReference type="AlphaFoldDB" id="A0A5S9XQF7"/>
<dbReference type="Proteomes" id="UP000426265">
    <property type="component" value="Unassembled WGS sequence"/>
</dbReference>
<dbReference type="EMBL" id="CACSHJ010000095">
    <property type="protein sequence ID" value="CAA0393495.1"/>
    <property type="molecule type" value="Genomic_DNA"/>
</dbReference>
<dbReference type="InterPro" id="IPR036770">
    <property type="entry name" value="Ankyrin_rpt-contain_sf"/>
</dbReference>
<evidence type="ECO:0000313" key="2">
    <source>
        <dbReference type="EMBL" id="VYS61727.1"/>
    </source>
</evidence>
<dbReference type="SMART" id="SM00248">
    <property type="entry name" value="ANK"/>
    <property type="match status" value="2"/>
</dbReference>
<name>A0A5S9XQF7_ARATH</name>
<dbReference type="SUPFAM" id="SSF48403">
    <property type="entry name" value="Ankyrin repeat"/>
    <property type="match status" value="1"/>
</dbReference>